<feature type="domain" description="SAM-dependent MTase RsmB/NOP-type" evidence="15">
    <location>
        <begin position="170"/>
        <end position="446"/>
    </location>
</feature>
<proteinExistence type="inferred from homology"/>
<feature type="binding site" evidence="14">
    <location>
        <begin position="259"/>
        <end position="265"/>
    </location>
    <ligand>
        <name>S-adenosyl-L-methionine</name>
        <dbReference type="ChEBI" id="CHEBI:59789"/>
    </ligand>
</feature>
<evidence type="ECO:0000256" key="11">
    <source>
        <dbReference type="ARBA" id="ARBA00030399"/>
    </source>
</evidence>
<dbReference type="InterPro" id="IPR054728">
    <property type="entry name" value="RsmB-like_ferredoxin"/>
</dbReference>
<dbReference type="InterPro" id="IPR049560">
    <property type="entry name" value="MeTrfase_RsmB-F_NOP2_cat"/>
</dbReference>
<dbReference type="InterPro" id="IPR029063">
    <property type="entry name" value="SAM-dependent_MTases_sf"/>
</dbReference>
<evidence type="ECO:0000256" key="10">
    <source>
        <dbReference type="ARBA" id="ARBA00022884"/>
    </source>
</evidence>
<gene>
    <name evidence="16" type="primary">rsmB</name>
    <name evidence="16" type="ORF">E1I69_03900</name>
</gene>
<name>A0A4S3PY31_9BACI</name>
<accession>A0A4S3PY31</accession>
<dbReference type="InterPro" id="IPR001678">
    <property type="entry name" value="MeTrfase_RsmB-F_NOP2_dom"/>
</dbReference>
<organism evidence="16 17">
    <name type="scientific">Bacillus timonensis</name>
    <dbReference type="NCBI Taxonomy" id="1033734"/>
    <lineage>
        <taxon>Bacteria</taxon>
        <taxon>Bacillati</taxon>
        <taxon>Bacillota</taxon>
        <taxon>Bacilli</taxon>
        <taxon>Bacillales</taxon>
        <taxon>Bacillaceae</taxon>
        <taxon>Bacillus</taxon>
    </lineage>
</organism>
<sequence length="447" mass="50757">MTKTNVRNVALEILLQIEKNQAYSNILLNQMIKKHEVKGKDVGLLTEIVYGTIQRRDTLDFYLAPFLKKSKKLDQWVRILLRLSLYQMVFLDRVPERAIFFEAVEIAKKRGHKGTASLVNGVLRSIQREGLPSLDQLKDEVERLAIETSHPLWLVKRWIRQIGMEETRKMCEVNCTPPEQTARVNRVLTTRDELIQMLKEDGIEAEAGSVSVDAIKATRGNLVHANAFKEGYITIQDESSMLVARALGVKKNDQILDSCAAPGGKTTHIAELLDNTGKVFSIDLHKHKVKLINEAVNRLGLENVETKALDSRKASEIFKAQSFDKILVDAPCSGFGVIRRKPDIKYAKSELDNGNLAKIQLAILNEVSTLLKKDGILVYSTCTIEYEENEGVIKAFLEQNEDFELDDTIENYLPEIVKPYLKNGQLQLYPHYFGTDGFYIARLRKRV</sequence>
<protein>
    <recommendedName>
        <fullName evidence="4">16S rRNA (cytosine(967)-C(5))-methyltransferase</fullName>
        <ecNumber evidence="4">2.1.1.176</ecNumber>
    </recommendedName>
    <alternativeName>
        <fullName evidence="11">16S rRNA m5C967 methyltransferase</fullName>
    </alternativeName>
    <alternativeName>
        <fullName evidence="12">rRNA (cytosine-C(5)-)-methyltransferase RsmB</fullName>
    </alternativeName>
</protein>
<evidence type="ECO:0000256" key="13">
    <source>
        <dbReference type="ARBA" id="ARBA00047283"/>
    </source>
</evidence>
<dbReference type="FunFam" id="3.30.70.1170:FF:000003">
    <property type="entry name" value="16S rRNA (Cytosine(967)-C(5))-methyltransferase RsmB"/>
    <property type="match status" value="1"/>
</dbReference>
<dbReference type="InterPro" id="IPR004573">
    <property type="entry name" value="rRNA_ssu_MeTfrase_B"/>
</dbReference>
<dbReference type="PANTHER" id="PTHR22807:SF53">
    <property type="entry name" value="RIBOSOMAL RNA SMALL SUBUNIT METHYLTRANSFERASE B-RELATED"/>
    <property type="match status" value="1"/>
</dbReference>
<feature type="binding site" evidence="14">
    <location>
        <position position="310"/>
    </location>
    <ligand>
        <name>S-adenosyl-L-methionine</name>
        <dbReference type="ChEBI" id="CHEBI:59789"/>
    </ligand>
</feature>
<evidence type="ECO:0000256" key="6">
    <source>
        <dbReference type="ARBA" id="ARBA00022552"/>
    </source>
</evidence>
<dbReference type="SUPFAM" id="SSF53335">
    <property type="entry name" value="S-adenosyl-L-methionine-dependent methyltransferases"/>
    <property type="match status" value="1"/>
</dbReference>
<dbReference type="InterPro" id="IPR023267">
    <property type="entry name" value="RCMT"/>
</dbReference>
<dbReference type="RefSeq" id="WP_136378300.1">
    <property type="nucleotide sequence ID" value="NZ_SLUB01000004.1"/>
</dbReference>
<evidence type="ECO:0000313" key="17">
    <source>
        <dbReference type="Proteomes" id="UP000306477"/>
    </source>
</evidence>
<dbReference type="FunFam" id="3.40.50.150:FF:000022">
    <property type="entry name" value="Ribosomal RNA small subunit methyltransferase B"/>
    <property type="match status" value="1"/>
</dbReference>
<dbReference type="NCBIfam" id="NF011494">
    <property type="entry name" value="PRK14902.1"/>
    <property type="match status" value="1"/>
</dbReference>
<dbReference type="OrthoDB" id="9810297at2"/>
<keyword evidence="5" id="KW-0963">Cytoplasm</keyword>
<keyword evidence="10 14" id="KW-0694">RNA-binding</keyword>
<dbReference type="GO" id="GO:0005737">
    <property type="term" value="C:cytoplasm"/>
    <property type="evidence" value="ECO:0007669"/>
    <property type="project" value="UniProtKB-SubCell"/>
</dbReference>
<evidence type="ECO:0000256" key="8">
    <source>
        <dbReference type="ARBA" id="ARBA00022679"/>
    </source>
</evidence>
<comment type="similarity">
    <text evidence="3 14">Belongs to the class I-like SAM-binding methyltransferase superfamily. RsmB/NOP family.</text>
</comment>
<dbReference type="EC" id="2.1.1.176" evidence="4"/>
<dbReference type="Pfam" id="PF22458">
    <property type="entry name" value="RsmF-B_ferredox"/>
    <property type="match status" value="1"/>
</dbReference>
<comment type="catalytic activity">
    <reaction evidence="13">
        <text>cytidine(967) in 16S rRNA + S-adenosyl-L-methionine = 5-methylcytidine(967) in 16S rRNA + S-adenosyl-L-homocysteine + H(+)</text>
        <dbReference type="Rhea" id="RHEA:42748"/>
        <dbReference type="Rhea" id="RHEA-COMP:10219"/>
        <dbReference type="Rhea" id="RHEA-COMP:10220"/>
        <dbReference type="ChEBI" id="CHEBI:15378"/>
        <dbReference type="ChEBI" id="CHEBI:57856"/>
        <dbReference type="ChEBI" id="CHEBI:59789"/>
        <dbReference type="ChEBI" id="CHEBI:74483"/>
        <dbReference type="ChEBI" id="CHEBI:82748"/>
        <dbReference type="EC" id="2.1.1.176"/>
    </reaction>
</comment>
<dbReference type="PROSITE" id="PS01153">
    <property type="entry name" value="NOL1_NOP2_SUN"/>
    <property type="match status" value="1"/>
</dbReference>
<dbReference type="CDD" id="cd02440">
    <property type="entry name" value="AdoMet_MTases"/>
    <property type="match status" value="1"/>
</dbReference>
<dbReference type="PRINTS" id="PR02008">
    <property type="entry name" value="RCMTFAMILY"/>
</dbReference>
<dbReference type="NCBIfam" id="TIGR00563">
    <property type="entry name" value="rsmB"/>
    <property type="match status" value="1"/>
</dbReference>
<comment type="caution">
    <text evidence="16">The sequence shown here is derived from an EMBL/GenBank/DDBJ whole genome shotgun (WGS) entry which is preliminary data.</text>
</comment>
<dbReference type="PANTHER" id="PTHR22807">
    <property type="entry name" value="NOP2 YEAST -RELATED NOL1/NOP2/FMU SUN DOMAIN-CONTAINING"/>
    <property type="match status" value="1"/>
</dbReference>
<evidence type="ECO:0000256" key="4">
    <source>
        <dbReference type="ARBA" id="ARBA00012140"/>
    </source>
</evidence>
<dbReference type="InterPro" id="IPR018314">
    <property type="entry name" value="RsmB/NOL1/NOP2-like_CS"/>
</dbReference>
<dbReference type="STRING" id="1033734.GCA_000285535_00740"/>
<evidence type="ECO:0000313" key="16">
    <source>
        <dbReference type="EMBL" id="THE14426.1"/>
    </source>
</evidence>
<dbReference type="Pfam" id="PF01189">
    <property type="entry name" value="Methyltr_RsmB-F"/>
    <property type="match status" value="1"/>
</dbReference>
<dbReference type="PROSITE" id="PS51686">
    <property type="entry name" value="SAM_MT_RSMB_NOP"/>
    <property type="match status" value="1"/>
</dbReference>
<dbReference type="InterPro" id="IPR035926">
    <property type="entry name" value="NusB-like_sf"/>
</dbReference>
<evidence type="ECO:0000256" key="7">
    <source>
        <dbReference type="ARBA" id="ARBA00022603"/>
    </source>
</evidence>
<dbReference type="FunFam" id="1.10.940.10:FF:000006">
    <property type="entry name" value="16S rRNA (Cytosine(967)-C(5))-methyltransferase RsmB"/>
    <property type="match status" value="1"/>
</dbReference>
<keyword evidence="6" id="KW-0698">rRNA processing</keyword>
<evidence type="ECO:0000256" key="12">
    <source>
        <dbReference type="ARBA" id="ARBA00031088"/>
    </source>
</evidence>
<dbReference type="AlphaFoldDB" id="A0A4S3PY31"/>
<evidence type="ECO:0000256" key="5">
    <source>
        <dbReference type="ARBA" id="ARBA00022490"/>
    </source>
</evidence>
<evidence type="ECO:0000256" key="9">
    <source>
        <dbReference type="ARBA" id="ARBA00022691"/>
    </source>
</evidence>
<keyword evidence="8 14" id="KW-0808">Transferase</keyword>
<dbReference type="EMBL" id="SLUB01000004">
    <property type="protein sequence ID" value="THE14426.1"/>
    <property type="molecule type" value="Genomic_DNA"/>
</dbReference>
<dbReference type="Gene3D" id="3.40.50.150">
    <property type="entry name" value="Vaccinia Virus protein VP39"/>
    <property type="match status" value="1"/>
</dbReference>
<feature type="active site" description="Nucleophile" evidence="14">
    <location>
        <position position="382"/>
    </location>
</feature>
<feature type="binding site" evidence="14">
    <location>
        <position position="329"/>
    </location>
    <ligand>
        <name>S-adenosyl-L-methionine</name>
        <dbReference type="ChEBI" id="CHEBI:59789"/>
    </ligand>
</feature>
<feature type="binding site" evidence="14">
    <location>
        <position position="283"/>
    </location>
    <ligand>
        <name>S-adenosyl-L-methionine</name>
        <dbReference type="ChEBI" id="CHEBI:59789"/>
    </ligand>
</feature>
<evidence type="ECO:0000256" key="3">
    <source>
        <dbReference type="ARBA" id="ARBA00007494"/>
    </source>
</evidence>
<keyword evidence="7 14" id="KW-0489">Methyltransferase</keyword>
<dbReference type="Proteomes" id="UP000306477">
    <property type="component" value="Unassembled WGS sequence"/>
</dbReference>
<keyword evidence="17" id="KW-1185">Reference proteome</keyword>
<comment type="subcellular location">
    <subcellularLocation>
        <location evidence="2">Cytoplasm</location>
    </subcellularLocation>
</comment>
<reference evidence="16 17" key="1">
    <citation type="journal article" date="2019" name="Indoor Air">
        <title>Impacts of indoor surface finishes on bacterial viability.</title>
        <authorList>
            <person name="Hu J."/>
            <person name="Maamar S.B."/>
            <person name="Glawe A.J."/>
            <person name="Gottel N."/>
            <person name="Gilbert J.A."/>
            <person name="Hartmann E.M."/>
        </authorList>
    </citation>
    <scope>NUCLEOTIDE SEQUENCE [LARGE SCALE GENOMIC DNA]</scope>
    <source>
        <strain evidence="16 17">AF060A6</strain>
    </source>
</reference>
<dbReference type="Gene3D" id="3.30.70.1170">
    <property type="entry name" value="Sun protein, domain 3"/>
    <property type="match status" value="1"/>
</dbReference>
<dbReference type="Gene3D" id="1.10.940.10">
    <property type="entry name" value="NusB-like"/>
    <property type="match status" value="1"/>
</dbReference>
<evidence type="ECO:0000256" key="14">
    <source>
        <dbReference type="PROSITE-ProRule" id="PRU01023"/>
    </source>
</evidence>
<comment type="function">
    <text evidence="1">Specifically methylates the cytosine at position 967 (m5C967) of 16S rRNA.</text>
</comment>
<dbReference type="InterPro" id="IPR006027">
    <property type="entry name" value="NusB_RsmB_TIM44"/>
</dbReference>
<keyword evidence="9 14" id="KW-0949">S-adenosyl-L-methionine</keyword>
<evidence type="ECO:0000256" key="2">
    <source>
        <dbReference type="ARBA" id="ARBA00004496"/>
    </source>
</evidence>
<dbReference type="GO" id="GO:0003723">
    <property type="term" value="F:RNA binding"/>
    <property type="evidence" value="ECO:0007669"/>
    <property type="project" value="UniProtKB-UniRule"/>
</dbReference>
<dbReference type="GO" id="GO:0008649">
    <property type="term" value="F:rRNA methyltransferase activity"/>
    <property type="evidence" value="ECO:0007669"/>
    <property type="project" value="InterPro"/>
</dbReference>
<evidence type="ECO:0000256" key="1">
    <source>
        <dbReference type="ARBA" id="ARBA00002724"/>
    </source>
</evidence>
<dbReference type="GO" id="GO:0006355">
    <property type="term" value="P:regulation of DNA-templated transcription"/>
    <property type="evidence" value="ECO:0007669"/>
    <property type="project" value="InterPro"/>
</dbReference>
<dbReference type="SUPFAM" id="SSF48013">
    <property type="entry name" value="NusB-like"/>
    <property type="match status" value="1"/>
</dbReference>
<dbReference type="Pfam" id="PF01029">
    <property type="entry name" value="NusB"/>
    <property type="match status" value="1"/>
</dbReference>
<evidence type="ECO:0000259" key="15">
    <source>
        <dbReference type="PROSITE" id="PS51686"/>
    </source>
</evidence>